<comment type="activity regulation">
    <text evidence="10">Activated by threonine and tyrosine phosphorylation.</text>
</comment>
<dbReference type="OrthoDB" id="192887at2759"/>
<sequence length="437" mass="50385">MAEKPVSLNKLKKDFSDWKVGPNYDIIKQIGSGSYGQVVEAIQKNTGKKVAIKRVNSLFEDTVDCKRVLREVTLLRILNHENIINVIEIIEPENYENFDHIYVVSDYCQSDLKKLFKSPIHLELIHITTLTYNILVALKYLHSAEVLHRDLKPANVLINEDCSVRIADFGLARSVEGIEGAHIYDKQEQSTDDSEEQSPQEQQLDQQMSQSKKSKLMKTKKINPKQVKRELTGHVVTRWYRAPELILLEKDYTAKIDVWSVGCIFGELLNMIKENASTFLDRSPLFPGSSCFPLSPARANTIKKSGFPHHSADQLNVIFQVIGTPSEEDMSFVTDEKAIEYLKSFNFKKRVDFRDLFPAATPECIDFLNKTLVFNPKYRITIDEALSHPLFDKVRDKKKEYTAKEPMVLDFEKEGDMPVPRLRELFVKEIKRYHTKK</sequence>
<dbReference type="GO" id="GO:0106310">
    <property type="term" value="F:protein serine kinase activity"/>
    <property type="evidence" value="ECO:0007669"/>
    <property type="project" value="RHEA"/>
</dbReference>
<comment type="caution">
    <text evidence="13">The sequence shown here is derived from an EMBL/GenBank/DDBJ whole genome shotgun (WGS) entry which is preliminary data.</text>
</comment>
<dbReference type="FunFam" id="3.30.200.20:FF:000046">
    <property type="entry name" value="Mitogen-activated protein kinase"/>
    <property type="match status" value="1"/>
</dbReference>
<dbReference type="Gene3D" id="3.30.200.20">
    <property type="entry name" value="Phosphorylase Kinase, domain 1"/>
    <property type="match status" value="1"/>
</dbReference>
<dbReference type="InterPro" id="IPR000719">
    <property type="entry name" value="Prot_kinase_dom"/>
</dbReference>
<evidence type="ECO:0000256" key="8">
    <source>
        <dbReference type="PROSITE-ProRule" id="PRU10141"/>
    </source>
</evidence>
<evidence type="ECO:0000313" key="13">
    <source>
        <dbReference type="EMBL" id="KRX07809.1"/>
    </source>
</evidence>
<gene>
    <name evidence="13" type="ORF">PPERSA_07559</name>
</gene>
<dbReference type="CDD" id="cd07834">
    <property type="entry name" value="STKc_MAPK"/>
    <property type="match status" value="1"/>
</dbReference>
<evidence type="ECO:0000256" key="11">
    <source>
        <dbReference type="SAM" id="MobiDB-lite"/>
    </source>
</evidence>
<feature type="binding site" evidence="8">
    <location>
        <position position="53"/>
    </location>
    <ligand>
        <name>ATP</name>
        <dbReference type="ChEBI" id="CHEBI:30616"/>
    </ligand>
</feature>
<keyword evidence="3 8" id="KW-0547">Nucleotide-binding</keyword>
<organism evidence="13 14">
    <name type="scientific">Pseudocohnilembus persalinus</name>
    <name type="common">Ciliate</name>
    <dbReference type="NCBI Taxonomy" id="266149"/>
    <lineage>
        <taxon>Eukaryota</taxon>
        <taxon>Sar</taxon>
        <taxon>Alveolata</taxon>
        <taxon>Ciliophora</taxon>
        <taxon>Intramacronucleata</taxon>
        <taxon>Oligohymenophorea</taxon>
        <taxon>Scuticociliatia</taxon>
        <taxon>Philasterida</taxon>
        <taxon>Pseudocohnilembidae</taxon>
        <taxon>Pseudocohnilembus</taxon>
    </lineage>
</organism>
<name>A0A0V0QZZ5_PSEPJ</name>
<comment type="catalytic activity">
    <reaction evidence="7">
        <text>L-seryl-[protein] + ATP = O-phospho-L-seryl-[protein] + ADP + H(+)</text>
        <dbReference type="Rhea" id="RHEA:17989"/>
        <dbReference type="Rhea" id="RHEA-COMP:9863"/>
        <dbReference type="Rhea" id="RHEA-COMP:11604"/>
        <dbReference type="ChEBI" id="CHEBI:15378"/>
        <dbReference type="ChEBI" id="CHEBI:29999"/>
        <dbReference type="ChEBI" id="CHEBI:30616"/>
        <dbReference type="ChEBI" id="CHEBI:83421"/>
        <dbReference type="ChEBI" id="CHEBI:456216"/>
        <dbReference type="EC" id="2.7.11.1"/>
    </reaction>
</comment>
<comment type="catalytic activity">
    <reaction evidence="6">
        <text>L-threonyl-[protein] + ATP = O-phospho-L-threonyl-[protein] + ADP + H(+)</text>
        <dbReference type="Rhea" id="RHEA:46608"/>
        <dbReference type="Rhea" id="RHEA-COMP:11060"/>
        <dbReference type="Rhea" id="RHEA-COMP:11605"/>
        <dbReference type="ChEBI" id="CHEBI:15378"/>
        <dbReference type="ChEBI" id="CHEBI:30013"/>
        <dbReference type="ChEBI" id="CHEBI:30616"/>
        <dbReference type="ChEBI" id="CHEBI:61977"/>
        <dbReference type="ChEBI" id="CHEBI:456216"/>
        <dbReference type="EC" id="2.7.11.1"/>
    </reaction>
</comment>
<accession>A0A0V0QZZ5</accession>
<dbReference type="GO" id="GO:0004707">
    <property type="term" value="F:MAP kinase activity"/>
    <property type="evidence" value="ECO:0007669"/>
    <property type="project" value="UniProtKB-EC"/>
</dbReference>
<dbReference type="EMBL" id="LDAU01000080">
    <property type="protein sequence ID" value="KRX07809.1"/>
    <property type="molecule type" value="Genomic_DNA"/>
</dbReference>
<dbReference type="PROSITE" id="PS50011">
    <property type="entry name" value="PROTEIN_KINASE_DOM"/>
    <property type="match status" value="1"/>
</dbReference>
<dbReference type="PROSITE" id="PS00107">
    <property type="entry name" value="PROTEIN_KINASE_ATP"/>
    <property type="match status" value="1"/>
</dbReference>
<dbReference type="PROSITE" id="PS01351">
    <property type="entry name" value="MAPK"/>
    <property type="match status" value="1"/>
</dbReference>
<feature type="domain" description="Protein kinase" evidence="12">
    <location>
        <begin position="24"/>
        <end position="391"/>
    </location>
</feature>
<keyword evidence="1 9" id="KW-0723">Serine/threonine-protein kinase</keyword>
<evidence type="ECO:0000256" key="6">
    <source>
        <dbReference type="ARBA" id="ARBA00047899"/>
    </source>
</evidence>
<keyword evidence="4 10" id="KW-0418">Kinase</keyword>
<keyword evidence="14" id="KW-1185">Reference proteome</keyword>
<dbReference type="InterPro" id="IPR008271">
    <property type="entry name" value="Ser/Thr_kinase_AS"/>
</dbReference>
<evidence type="ECO:0000313" key="14">
    <source>
        <dbReference type="Proteomes" id="UP000054937"/>
    </source>
</evidence>
<protein>
    <recommendedName>
        <fullName evidence="10">Mitogen-activated protein kinase</fullName>
        <ecNumber evidence="10">2.7.11.24</ecNumber>
    </recommendedName>
</protein>
<dbReference type="InParanoid" id="A0A0V0QZZ5"/>
<dbReference type="InterPro" id="IPR003527">
    <property type="entry name" value="MAP_kinase_CS"/>
</dbReference>
<dbReference type="FunFam" id="1.10.510.10:FF:000405">
    <property type="entry name" value="Mitogen-activated protein kinase"/>
    <property type="match status" value="1"/>
</dbReference>
<dbReference type="OMA" id="NRDCSVK"/>
<feature type="compositionally biased region" description="Low complexity" evidence="11">
    <location>
        <begin position="199"/>
        <end position="211"/>
    </location>
</feature>
<evidence type="ECO:0000256" key="10">
    <source>
        <dbReference type="RuleBase" id="RU361165"/>
    </source>
</evidence>
<evidence type="ECO:0000256" key="7">
    <source>
        <dbReference type="ARBA" id="ARBA00048679"/>
    </source>
</evidence>
<dbReference type="FunCoup" id="A0A0V0QZZ5">
    <property type="interactions" value="43"/>
</dbReference>
<comment type="similarity">
    <text evidence="10">Belongs to the protein kinase superfamily. Ser/Thr protein kinase family. MAP kinase subfamily.</text>
</comment>
<dbReference type="EC" id="2.7.11.24" evidence="10"/>
<dbReference type="SMART" id="SM00220">
    <property type="entry name" value="S_TKc"/>
    <property type="match status" value="1"/>
</dbReference>
<evidence type="ECO:0000256" key="9">
    <source>
        <dbReference type="RuleBase" id="RU000304"/>
    </source>
</evidence>
<dbReference type="Pfam" id="PF00069">
    <property type="entry name" value="Pkinase"/>
    <property type="match status" value="2"/>
</dbReference>
<evidence type="ECO:0000259" key="12">
    <source>
        <dbReference type="PROSITE" id="PS50011"/>
    </source>
</evidence>
<feature type="region of interest" description="Disordered" evidence="11">
    <location>
        <begin position="185"/>
        <end position="219"/>
    </location>
</feature>
<keyword evidence="2 10" id="KW-0808">Transferase</keyword>
<keyword evidence="5 8" id="KW-0067">ATP-binding</keyword>
<dbReference type="Proteomes" id="UP000054937">
    <property type="component" value="Unassembled WGS sequence"/>
</dbReference>
<dbReference type="InterPro" id="IPR017441">
    <property type="entry name" value="Protein_kinase_ATP_BS"/>
</dbReference>
<dbReference type="AlphaFoldDB" id="A0A0V0QZZ5"/>
<comment type="cofactor">
    <cofactor evidence="10">
        <name>Mg(2+)</name>
        <dbReference type="ChEBI" id="CHEBI:18420"/>
    </cofactor>
</comment>
<dbReference type="InterPro" id="IPR011009">
    <property type="entry name" value="Kinase-like_dom_sf"/>
</dbReference>
<dbReference type="Gene3D" id="1.10.510.10">
    <property type="entry name" value="Transferase(Phosphotransferase) domain 1"/>
    <property type="match status" value="2"/>
</dbReference>
<evidence type="ECO:0000256" key="2">
    <source>
        <dbReference type="ARBA" id="ARBA00022679"/>
    </source>
</evidence>
<evidence type="ECO:0000256" key="1">
    <source>
        <dbReference type="ARBA" id="ARBA00022527"/>
    </source>
</evidence>
<keyword evidence="10" id="KW-0460">Magnesium</keyword>
<reference evidence="13 14" key="1">
    <citation type="journal article" date="2015" name="Sci. Rep.">
        <title>Genome of the facultative scuticociliatosis pathogen Pseudocohnilembus persalinus provides insight into its virulence through horizontal gene transfer.</title>
        <authorList>
            <person name="Xiong J."/>
            <person name="Wang G."/>
            <person name="Cheng J."/>
            <person name="Tian M."/>
            <person name="Pan X."/>
            <person name="Warren A."/>
            <person name="Jiang C."/>
            <person name="Yuan D."/>
            <person name="Miao W."/>
        </authorList>
    </citation>
    <scope>NUCLEOTIDE SEQUENCE [LARGE SCALE GENOMIC DNA]</scope>
    <source>
        <strain evidence="13">36N120E</strain>
    </source>
</reference>
<evidence type="ECO:0000256" key="3">
    <source>
        <dbReference type="ARBA" id="ARBA00022741"/>
    </source>
</evidence>
<dbReference type="InterPro" id="IPR050117">
    <property type="entry name" value="MAPK"/>
</dbReference>
<comment type="catalytic activity">
    <reaction evidence="10">
        <text>L-threonyl-[protein] + ATP = O-phospho-L-threonyl-[protein] + ADP + H(+)</text>
        <dbReference type="Rhea" id="RHEA:46608"/>
        <dbReference type="Rhea" id="RHEA-COMP:11060"/>
        <dbReference type="Rhea" id="RHEA-COMP:11605"/>
        <dbReference type="ChEBI" id="CHEBI:15378"/>
        <dbReference type="ChEBI" id="CHEBI:30013"/>
        <dbReference type="ChEBI" id="CHEBI:30616"/>
        <dbReference type="ChEBI" id="CHEBI:61977"/>
        <dbReference type="ChEBI" id="CHEBI:456216"/>
        <dbReference type="EC" id="2.7.11.24"/>
    </reaction>
</comment>
<dbReference type="GO" id="GO:0005524">
    <property type="term" value="F:ATP binding"/>
    <property type="evidence" value="ECO:0007669"/>
    <property type="project" value="UniProtKB-UniRule"/>
</dbReference>
<dbReference type="SUPFAM" id="SSF56112">
    <property type="entry name" value="Protein kinase-like (PK-like)"/>
    <property type="match status" value="1"/>
</dbReference>
<dbReference type="PANTHER" id="PTHR24055">
    <property type="entry name" value="MITOGEN-ACTIVATED PROTEIN KINASE"/>
    <property type="match status" value="1"/>
</dbReference>
<evidence type="ECO:0000256" key="4">
    <source>
        <dbReference type="ARBA" id="ARBA00022777"/>
    </source>
</evidence>
<proteinExistence type="inferred from homology"/>
<evidence type="ECO:0000256" key="5">
    <source>
        <dbReference type="ARBA" id="ARBA00022840"/>
    </source>
</evidence>
<dbReference type="PROSITE" id="PS00108">
    <property type="entry name" value="PROTEIN_KINASE_ST"/>
    <property type="match status" value="1"/>
</dbReference>